<proteinExistence type="predicted"/>
<gene>
    <name evidence="1" type="ORF">C7C56_013340</name>
</gene>
<organism evidence="1 2">
    <name type="scientific">Massilia glaciei</name>
    <dbReference type="NCBI Taxonomy" id="1524097"/>
    <lineage>
        <taxon>Bacteria</taxon>
        <taxon>Pseudomonadati</taxon>
        <taxon>Pseudomonadota</taxon>
        <taxon>Betaproteobacteria</taxon>
        <taxon>Burkholderiales</taxon>
        <taxon>Oxalobacteraceae</taxon>
        <taxon>Telluria group</taxon>
        <taxon>Massilia</taxon>
    </lineage>
</organism>
<accession>A0A2U2HK42</accession>
<name>A0A2U2HK42_9BURK</name>
<keyword evidence="2" id="KW-1185">Reference proteome</keyword>
<reference evidence="1 2" key="1">
    <citation type="submission" date="2018-04" db="EMBL/GenBank/DDBJ databases">
        <title>Massilia violaceinigra sp. nov., a novel purple-pigmented bacterium isolated from Tianshan glacier, Xinjiang, China.</title>
        <authorList>
            <person name="Wang H."/>
        </authorList>
    </citation>
    <scope>NUCLEOTIDE SEQUENCE [LARGE SCALE GENOMIC DNA]</scope>
    <source>
        <strain evidence="1 2">B448-2</strain>
    </source>
</reference>
<dbReference type="AlphaFoldDB" id="A0A2U2HK42"/>
<evidence type="ECO:0000313" key="2">
    <source>
        <dbReference type="Proteomes" id="UP000241421"/>
    </source>
</evidence>
<comment type="caution">
    <text evidence="1">The sequence shown here is derived from an EMBL/GenBank/DDBJ whole genome shotgun (WGS) entry which is preliminary data.</text>
</comment>
<protein>
    <submittedName>
        <fullName evidence="1">Uncharacterized protein</fullName>
    </submittedName>
</protein>
<dbReference type="EMBL" id="PXWF02000223">
    <property type="protein sequence ID" value="PWF47843.1"/>
    <property type="molecule type" value="Genomic_DNA"/>
</dbReference>
<sequence>MVRKIPLGAGDAQGMLAAFDALLGEYAHTSKGTCTVSLTVSDSVAAIVGLPWQDALSGPEELDAYADACFEQIGQTVNDGWTMNSYFRHYRAMGLAYALPTAWLDLLNEIIQTHGMRLDSVLPVTAAAFGRHRRAGNGKTSVLILRETNRTSALVYGASGLVDYTMEPTTKRGPESLSRLLRRLAGAHEIASVADWSADSADDTAWHELITACAPKAKYTRVKRDAWS</sequence>
<dbReference type="Proteomes" id="UP000241421">
    <property type="component" value="Unassembled WGS sequence"/>
</dbReference>
<evidence type="ECO:0000313" key="1">
    <source>
        <dbReference type="EMBL" id="PWF47843.1"/>
    </source>
</evidence>